<sequence>MDKIWEKIKAMAEDGDGFIRTSQVEGAGVSRSMLKKYMDAGKIERVRKGIYTITDGFADEYALIQAQNSKVIFSYGTALFLWEMSDRAPHFIDVTVPRGTNASIIKRDNENLRVHHVLEKYYEIGLAETQSPQGGMVRLYDRERCICDLIRDKDQMEMQLYTQAIKAYFRGKPNSRKLLKYGKAFGIEEKIRIYMEVLL</sequence>
<organism evidence="2 3">
    <name type="scientific">Blautia producta</name>
    <dbReference type="NCBI Taxonomy" id="33035"/>
    <lineage>
        <taxon>Bacteria</taxon>
        <taxon>Bacillati</taxon>
        <taxon>Bacillota</taxon>
        <taxon>Clostridia</taxon>
        <taxon>Lachnospirales</taxon>
        <taxon>Lachnospiraceae</taxon>
        <taxon>Blautia</taxon>
    </lineage>
</organism>
<proteinExistence type="predicted"/>
<accession>A0A7G5MYU3</accession>
<dbReference type="Proteomes" id="UP000515789">
    <property type="component" value="Chromosome"/>
</dbReference>
<reference evidence="2 3" key="1">
    <citation type="submission" date="2019-04" db="EMBL/GenBank/DDBJ databases">
        <authorList>
            <person name="Schori C."/>
            <person name="Ahrens C."/>
        </authorList>
    </citation>
    <scope>NUCLEOTIDE SEQUENCE [LARGE SCALE GENOMIC DNA]</scope>
    <source>
        <strain evidence="2 3">DSM 2950</strain>
    </source>
</reference>
<dbReference type="RefSeq" id="WP_018593673.1">
    <property type="nucleotide sequence ID" value="NZ_AP031416.1"/>
</dbReference>
<gene>
    <name evidence="2" type="ORF">E5259_20490</name>
</gene>
<evidence type="ECO:0000259" key="1">
    <source>
        <dbReference type="Pfam" id="PF13338"/>
    </source>
</evidence>
<protein>
    <submittedName>
        <fullName evidence="2">Abortive infection protein</fullName>
    </submittedName>
</protein>
<feature type="domain" description="AbiEi antitoxin N-terminal" evidence="1">
    <location>
        <begin position="7"/>
        <end position="53"/>
    </location>
</feature>
<name>A0A7G5MYU3_9FIRM</name>
<dbReference type="InterPro" id="IPR025159">
    <property type="entry name" value="AbiEi_N"/>
</dbReference>
<dbReference type="Pfam" id="PF13338">
    <property type="entry name" value="AbiEi_4"/>
    <property type="match status" value="1"/>
</dbReference>
<evidence type="ECO:0000313" key="3">
    <source>
        <dbReference type="Proteomes" id="UP000515789"/>
    </source>
</evidence>
<evidence type="ECO:0000313" key="2">
    <source>
        <dbReference type="EMBL" id="QMW79786.1"/>
    </source>
</evidence>
<dbReference type="EMBL" id="CP039126">
    <property type="protein sequence ID" value="QMW79786.1"/>
    <property type="molecule type" value="Genomic_DNA"/>
</dbReference>
<dbReference type="GeneID" id="75054839"/>
<dbReference type="AlphaFoldDB" id="A0A7G5MYU3"/>